<evidence type="ECO:0000313" key="9">
    <source>
        <dbReference type="EMBL" id="QEG21057.1"/>
    </source>
</evidence>
<feature type="transmembrane region" description="Helical" evidence="6">
    <location>
        <begin position="124"/>
        <end position="142"/>
    </location>
</feature>
<organism evidence="9 10">
    <name type="scientific">Mariniblastus fucicola</name>
    <dbReference type="NCBI Taxonomy" id="980251"/>
    <lineage>
        <taxon>Bacteria</taxon>
        <taxon>Pseudomonadati</taxon>
        <taxon>Planctomycetota</taxon>
        <taxon>Planctomycetia</taxon>
        <taxon>Pirellulales</taxon>
        <taxon>Pirellulaceae</taxon>
        <taxon>Mariniblastus</taxon>
    </lineage>
</organism>
<evidence type="ECO:0000256" key="4">
    <source>
        <dbReference type="ARBA" id="ARBA00023136"/>
    </source>
</evidence>
<keyword evidence="4 6" id="KW-0472">Membrane</keyword>
<dbReference type="PRINTS" id="PR01434">
    <property type="entry name" value="NADHDHGNASE5"/>
</dbReference>
<dbReference type="STRING" id="980251.GCA_001642875_02031"/>
<feature type="transmembrane region" description="Helical" evidence="6">
    <location>
        <begin position="321"/>
        <end position="344"/>
    </location>
</feature>
<dbReference type="InterPro" id="IPR003945">
    <property type="entry name" value="NU5C-like"/>
</dbReference>
<dbReference type="PANTHER" id="PTHR42829">
    <property type="entry name" value="NADH-UBIQUINONE OXIDOREDUCTASE CHAIN 5"/>
    <property type="match status" value="1"/>
</dbReference>
<feature type="transmembrane region" description="Helical" evidence="6">
    <location>
        <begin position="41"/>
        <end position="62"/>
    </location>
</feature>
<dbReference type="KEGG" id="mff:MFFC18_09090"/>
<dbReference type="GO" id="GO:0003954">
    <property type="term" value="F:NADH dehydrogenase activity"/>
    <property type="evidence" value="ECO:0007669"/>
    <property type="project" value="TreeGrafter"/>
</dbReference>
<sequence length="462" mass="51190">MDLLYQILGITTVASPLVLLAVLGIPCLFSRPFSEQMIARTVYFCVWIGLFASVGILATMLISGDRHVPIELGHWIDLPEQHFHFHLKFVFDRLSVPFAILTFVLCGTIGAFTSRYLHREPGYVRFYIAFSLFMAGMIFASLAGTIEVLFFGWELVGISSALLIAFFHERRNPVRNGFMAWCVYRIADAAFLIAAVLMHHLTGAGDFELLMGQGAWPEGVATITHSQALLVGLLLVVAAAGKSALVPFSGWLPRAMEGPTSSSAIFYGALSVHLGAFLLLRISPILELSMWLSGTVVVLGLLTAIFATITGRAQSDIKTSLAYASLTQVGIIVVEIGLGLRYIALIHIVGHALMRTLQLLRAPSLLYDYHVLENAIDGHLPASGSRIGSLVPERWKQWCYLFAMERGFLDELLSRFIVRPFVRCFRCFDALERKWTNFLSGDSSRESDDVTTQPEIIEELKV</sequence>
<protein>
    <submittedName>
        <fullName evidence="9">NADH-quinone oxidoreductase subunit 12</fullName>
        <ecNumber evidence="9">1.6.5.11</ecNumber>
    </submittedName>
</protein>
<feature type="transmembrane region" description="Helical" evidence="6">
    <location>
        <begin position="148"/>
        <end position="166"/>
    </location>
</feature>
<dbReference type="AlphaFoldDB" id="A0A5B9P3C2"/>
<dbReference type="GO" id="GO:0012505">
    <property type="term" value="C:endomembrane system"/>
    <property type="evidence" value="ECO:0007669"/>
    <property type="project" value="UniProtKB-SubCell"/>
</dbReference>
<evidence type="ECO:0000259" key="7">
    <source>
        <dbReference type="Pfam" id="PF00361"/>
    </source>
</evidence>
<evidence type="ECO:0000256" key="5">
    <source>
        <dbReference type="RuleBase" id="RU000320"/>
    </source>
</evidence>
<feature type="domain" description="NADH-Ubiquinone oxidoreductase (complex I) chain 5 N-terminal" evidence="8">
    <location>
        <begin position="80"/>
        <end position="127"/>
    </location>
</feature>
<keyword evidence="10" id="KW-1185">Reference proteome</keyword>
<feature type="transmembrane region" description="Helical" evidence="6">
    <location>
        <begin position="264"/>
        <end position="282"/>
    </location>
</feature>
<evidence type="ECO:0000256" key="1">
    <source>
        <dbReference type="ARBA" id="ARBA00004127"/>
    </source>
</evidence>
<comment type="subcellular location">
    <subcellularLocation>
        <location evidence="1">Endomembrane system</location>
        <topology evidence="1">Multi-pass membrane protein</topology>
    </subcellularLocation>
    <subcellularLocation>
        <location evidence="5">Membrane</location>
        <topology evidence="5">Multi-pass membrane protein</topology>
    </subcellularLocation>
</comment>
<dbReference type="RefSeq" id="WP_238381132.1">
    <property type="nucleotide sequence ID" value="NZ_CP042912.1"/>
</dbReference>
<dbReference type="Proteomes" id="UP000322214">
    <property type="component" value="Chromosome"/>
</dbReference>
<keyword evidence="3 6" id="KW-1133">Transmembrane helix</keyword>
<evidence type="ECO:0000313" key="10">
    <source>
        <dbReference type="Proteomes" id="UP000322214"/>
    </source>
</evidence>
<dbReference type="InterPro" id="IPR001516">
    <property type="entry name" value="Proton_antipo_N"/>
</dbReference>
<dbReference type="GO" id="GO:0008137">
    <property type="term" value="F:NADH dehydrogenase (ubiquinone) activity"/>
    <property type="evidence" value="ECO:0007669"/>
    <property type="project" value="InterPro"/>
</dbReference>
<evidence type="ECO:0000256" key="2">
    <source>
        <dbReference type="ARBA" id="ARBA00022692"/>
    </source>
</evidence>
<dbReference type="GO" id="GO:0015990">
    <property type="term" value="P:electron transport coupled proton transport"/>
    <property type="evidence" value="ECO:0007669"/>
    <property type="project" value="TreeGrafter"/>
</dbReference>
<feature type="transmembrane region" description="Helical" evidence="6">
    <location>
        <begin position="288"/>
        <end position="309"/>
    </location>
</feature>
<dbReference type="EC" id="1.6.5.11" evidence="9"/>
<gene>
    <name evidence="9" type="ORF">MFFC18_09090</name>
</gene>
<dbReference type="GO" id="GO:0016020">
    <property type="term" value="C:membrane"/>
    <property type="evidence" value="ECO:0007669"/>
    <property type="project" value="UniProtKB-SubCell"/>
</dbReference>
<evidence type="ECO:0000256" key="6">
    <source>
        <dbReference type="SAM" id="Phobius"/>
    </source>
</evidence>
<evidence type="ECO:0000256" key="3">
    <source>
        <dbReference type="ARBA" id="ARBA00022989"/>
    </source>
</evidence>
<dbReference type="EMBL" id="CP042912">
    <property type="protein sequence ID" value="QEG21057.1"/>
    <property type="molecule type" value="Genomic_DNA"/>
</dbReference>
<keyword evidence="2 5" id="KW-0812">Transmembrane</keyword>
<accession>A0A5B9P3C2</accession>
<feature type="domain" description="NADH:quinone oxidoreductase/Mrp antiporter transmembrane" evidence="7">
    <location>
        <begin position="148"/>
        <end position="370"/>
    </location>
</feature>
<dbReference type="PANTHER" id="PTHR42829:SF2">
    <property type="entry name" value="NADH-UBIQUINONE OXIDOREDUCTASE CHAIN 5"/>
    <property type="match status" value="1"/>
</dbReference>
<dbReference type="InterPro" id="IPR001750">
    <property type="entry name" value="ND/Mrp_TM"/>
</dbReference>
<evidence type="ECO:0000259" key="8">
    <source>
        <dbReference type="Pfam" id="PF00662"/>
    </source>
</evidence>
<dbReference type="GO" id="GO:0042773">
    <property type="term" value="P:ATP synthesis coupled electron transport"/>
    <property type="evidence" value="ECO:0007669"/>
    <property type="project" value="InterPro"/>
</dbReference>
<dbReference type="Pfam" id="PF00361">
    <property type="entry name" value="Proton_antipo_M"/>
    <property type="match status" value="1"/>
</dbReference>
<name>A0A5B9P3C2_9BACT</name>
<feature type="transmembrane region" description="Helical" evidence="6">
    <location>
        <begin position="6"/>
        <end position="29"/>
    </location>
</feature>
<reference evidence="9 10" key="1">
    <citation type="submission" date="2019-08" db="EMBL/GenBank/DDBJ databases">
        <title>Deep-cultivation of Planctomycetes and their phenomic and genomic characterization uncovers novel biology.</title>
        <authorList>
            <person name="Wiegand S."/>
            <person name="Jogler M."/>
            <person name="Boedeker C."/>
            <person name="Pinto D."/>
            <person name="Vollmers J."/>
            <person name="Rivas-Marin E."/>
            <person name="Kohn T."/>
            <person name="Peeters S.H."/>
            <person name="Heuer A."/>
            <person name="Rast P."/>
            <person name="Oberbeckmann S."/>
            <person name="Bunk B."/>
            <person name="Jeske O."/>
            <person name="Meyerdierks A."/>
            <person name="Storesund J.E."/>
            <person name="Kallscheuer N."/>
            <person name="Luecker S."/>
            <person name="Lage O.M."/>
            <person name="Pohl T."/>
            <person name="Merkel B.J."/>
            <person name="Hornburger P."/>
            <person name="Mueller R.-W."/>
            <person name="Bruemmer F."/>
            <person name="Labrenz M."/>
            <person name="Spormann A.M."/>
            <person name="Op den Camp H."/>
            <person name="Overmann J."/>
            <person name="Amann R."/>
            <person name="Jetten M.S.M."/>
            <person name="Mascher T."/>
            <person name="Medema M.H."/>
            <person name="Devos D.P."/>
            <person name="Kaster A.-K."/>
            <person name="Ovreas L."/>
            <person name="Rohde M."/>
            <person name="Galperin M.Y."/>
            <person name="Jogler C."/>
        </authorList>
    </citation>
    <scope>NUCLEOTIDE SEQUENCE [LARGE SCALE GENOMIC DNA]</scope>
    <source>
        <strain evidence="9 10">FC18</strain>
    </source>
</reference>
<feature type="transmembrane region" description="Helical" evidence="6">
    <location>
        <begin position="94"/>
        <end position="112"/>
    </location>
</feature>
<feature type="transmembrane region" description="Helical" evidence="6">
    <location>
        <begin position="178"/>
        <end position="201"/>
    </location>
</feature>
<keyword evidence="9" id="KW-0560">Oxidoreductase</keyword>
<dbReference type="Pfam" id="PF00662">
    <property type="entry name" value="Proton_antipo_N"/>
    <property type="match status" value="1"/>
</dbReference>
<proteinExistence type="predicted"/>
<feature type="transmembrane region" description="Helical" evidence="6">
    <location>
        <begin position="228"/>
        <end position="252"/>
    </location>
</feature>